<dbReference type="EMBL" id="PJNI01000008">
    <property type="protein sequence ID" value="PKR80654.1"/>
    <property type="molecule type" value="Genomic_DNA"/>
</dbReference>
<evidence type="ECO:0000313" key="3">
    <source>
        <dbReference type="Proteomes" id="UP000236654"/>
    </source>
</evidence>
<dbReference type="Proteomes" id="UP000236654">
    <property type="component" value="Unassembled WGS sequence"/>
</dbReference>
<keyword evidence="3" id="KW-1185">Reference proteome</keyword>
<accession>A0A2I0R251</accession>
<dbReference type="InterPro" id="IPR000601">
    <property type="entry name" value="PKD_dom"/>
</dbReference>
<dbReference type="Pfam" id="PF13585">
    <property type="entry name" value="CHU_C"/>
    <property type="match status" value="1"/>
</dbReference>
<dbReference type="NCBIfam" id="TIGR04131">
    <property type="entry name" value="Bac_Flav_CTERM"/>
    <property type="match status" value="1"/>
</dbReference>
<dbReference type="SMART" id="SM00089">
    <property type="entry name" value="PKD"/>
    <property type="match status" value="2"/>
</dbReference>
<reference evidence="2 3" key="1">
    <citation type="submission" date="2017-12" db="EMBL/GenBank/DDBJ databases">
        <title>The draft genome sequence of Brumimicrobium saltpan LHR20.</title>
        <authorList>
            <person name="Do Z.-J."/>
            <person name="Luo H.-R."/>
        </authorList>
    </citation>
    <scope>NUCLEOTIDE SEQUENCE [LARGE SCALE GENOMIC DNA]</scope>
    <source>
        <strain evidence="2 3">LHR20</strain>
    </source>
</reference>
<evidence type="ECO:0000259" key="1">
    <source>
        <dbReference type="PROSITE" id="PS50093"/>
    </source>
</evidence>
<protein>
    <recommendedName>
        <fullName evidence="1">PKD domain-containing protein</fullName>
    </recommendedName>
</protein>
<dbReference type="AlphaFoldDB" id="A0A2I0R251"/>
<comment type="caution">
    <text evidence="2">The sequence shown here is derived from an EMBL/GenBank/DDBJ whole genome shotgun (WGS) entry which is preliminary data.</text>
</comment>
<proteinExistence type="predicted"/>
<dbReference type="Gene3D" id="2.60.40.10">
    <property type="entry name" value="Immunoglobulins"/>
    <property type="match status" value="2"/>
</dbReference>
<gene>
    <name evidence="2" type="ORF">CW751_07745</name>
</gene>
<dbReference type="InterPro" id="IPR057078">
    <property type="entry name" value="HYR-4C"/>
</dbReference>
<dbReference type="InterPro" id="IPR026341">
    <property type="entry name" value="T9SS_type_B"/>
</dbReference>
<organism evidence="2 3">
    <name type="scientific">Brumimicrobium salinarum</name>
    <dbReference type="NCBI Taxonomy" id="2058658"/>
    <lineage>
        <taxon>Bacteria</taxon>
        <taxon>Pseudomonadati</taxon>
        <taxon>Bacteroidota</taxon>
        <taxon>Flavobacteriia</taxon>
        <taxon>Flavobacteriales</taxon>
        <taxon>Crocinitomicaceae</taxon>
        <taxon>Brumimicrobium</taxon>
    </lineage>
</organism>
<feature type="domain" description="PKD" evidence="1">
    <location>
        <begin position="448"/>
        <end position="468"/>
    </location>
</feature>
<feature type="non-terminal residue" evidence="2">
    <location>
        <position position="1"/>
    </location>
</feature>
<name>A0A2I0R251_9FLAO</name>
<dbReference type="PROSITE" id="PS50093">
    <property type="entry name" value="PKD"/>
    <property type="match status" value="1"/>
</dbReference>
<dbReference type="Pfam" id="PF18911">
    <property type="entry name" value="PKD_4"/>
    <property type="match status" value="1"/>
</dbReference>
<dbReference type="InterPro" id="IPR022409">
    <property type="entry name" value="PKD/Chitinase_dom"/>
</dbReference>
<evidence type="ECO:0000313" key="2">
    <source>
        <dbReference type="EMBL" id="PKR80654.1"/>
    </source>
</evidence>
<dbReference type="InterPro" id="IPR035986">
    <property type="entry name" value="PKD_dom_sf"/>
</dbReference>
<dbReference type="InterPro" id="IPR013783">
    <property type="entry name" value="Ig-like_fold"/>
</dbReference>
<dbReference type="Pfam" id="PF23237">
    <property type="entry name" value="HYR_4C"/>
    <property type="match status" value="1"/>
</dbReference>
<dbReference type="OrthoDB" id="599464at2"/>
<dbReference type="SUPFAM" id="SSF49299">
    <property type="entry name" value="PKD domain"/>
    <property type="match status" value="2"/>
</dbReference>
<sequence length="600" mass="64051">YNIADDCGNNIDVVQTITIDDNTNPTASNPAPVTVECLTDVPPVDVSVVTDAADNCTVNPTVAFVSESSDNNTCNGEVITRIYSVTDDCGNSINVTHTITVDSYTPTFTVSSTDPTACGASDGTITISGLNANTDYIFSYDGGANTNITTDAAGEYVITGLPAGSYTDYTVSDADCPACNTTENVTMTLTDPNAPTIDAGVDQEVCEGETVTLTAVNPDGATITWDNGVTDGVGFVSPVGTTNYTVTAEIANCFSSDVVSVLVHPTPTVSAGNDVEVCDGTQVTLQGSGAATYVWDNGVTDGTPFTPSVGTITYSVVGTSAFGCEASDQVDVTVNENTEVLFEADVTEGCTPLEVNLVSLTPGAADCQFTIEGMQIDGCDINYTFTNPGCYDVNLEVESVNGCVSDLTLNNYVCIDNYPIADFTVEPGQLSNMNDEATFVNGSIGAETYDWSFGDGETSTENNPIHTYSVEEDGEDAYEIQLIAYSELGCPDTAYVKLPFIEDLIYYVPNTFTPDGNKYNETFKPVFSSGFDPQDYNLKIFNRWGELIFESQNAAYGWDGTYGVDNNTIVKDGVYVWKIEFKKKYNDERIELVGHVNLLK</sequence>
<dbReference type="RefSeq" id="WP_133122163.1">
    <property type="nucleotide sequence ID" value="NZ_PJNI01000008.1"/>
</dbReference>